<gene>
    <name evidence="2" type="ORF">PUN28_015805</name>
</gene>
<accession>A0AAW2EQI2</accession>
<name>A0AAW2EQI2_9HYME</name>
<protein>
    <submittedName>
        <fullName evidence="2">Uncharacterized protein</fullName>
    </submittedName>
</protein>
<feature type="compositionally biased region" description="Pro residues" evidence="1">
    <location>
        <begin position="31"/>
        <end position="42"/>
    </location>
</feature>
<feature type="region of interest" description="Disordered" evidence="1">
    <location>
        <begin position="1"/>
        <end position="42"/>
    </location>
</feature>
<reference evidence="2 3" key="1">
    <citation type="submission" date="2023-03" db="EMBL/GenBank/DDBJ databases">
        <title>High recombination rates correlate with genetic variation in Cardiocondyla obscurior ants.</title>
        <authorList>
            <person name="Errbii M."/>
        </authorList>
    </citation>
    <scope>NUCLEOTIDE SEQUENCE [LARGE SCALE GENOMIC DNA]</scope>
    <source>
        <strain evidence="2">Alpha-2009</strain>
        <tissue evidence="2">Whole body</tissue>
    </source>
</reference>
<feature type="compositionally biased region" description="Basic and acidic residues" evidence="1">
    <location>
        <begin position="17"/>
        <end position="30"/>
    </location>
</feature>
<evidence type="ECO:0000313" key="3">
    <source>
        <dbReference type="Proteomes" id="UP001430953"/>
    </source>
</evidence>
<sequence>MSESSWKTSQSVPILRENPRRLVDFPRDKQPPPPPPPVVPKCPPSSSPFESCVPVPYARAPESDICLNNFKILHWSI</sequence>
<evidence type="ECO:0000256" key="1">
    <source>
        <dbReference type="SAM" id="MobiDB-lite"/>
    </source>
</evidence>
<dbReference type="AlphaFoldDB" id="A0AAW2EQI2"/>
<proteinExistence type="predicted"/>
<organism evidence="2 3">
    <name type="scientific">Cardiocondyla obscurior</name>
    <dbReference type="NCBI Taxonomy" id="286306"/>
    <lineage>
        <taxon>Eukaryota</taxon>
        <taxon>Metazoa</taxon>
        <taxon>Ecdysozoa</taxon>
        <taxon>Arthropoda</taxon>
        <taxon>Hexapoda</taxon>
        <taxon>Insecta</taxon>
        <taxon>Pterygota</taxon>
        <taxon>Neoptera</taxon>
        <taxon>Endopterygota</taxon>
        <taxon>Hymenoptera</taxon>
        <taxon>Apocrita</taxon>
        <taxon>Aculeata</taxon>
        <taxon>Formicoidea</taxon>
        <taxon>Formicidae</taxon>
        <taxon>Myrmicinae</taxon>
        <taxon>Cardiocondyla</taxon>
    </lineage>
</organism>
<evidence type="ECO:0000313" key="2">
    <source>
        <dbReference type="EMBL" id="KAL0105573.1"/>
    </source>
</evidence>
<dbReference type="EMBL" id="JADYXP020000018">
    <property type="protein sequence ID" value="KAL0105573.1"/>
    <property type="molecule type" value="Genomic_DNA"/>
</dbReference>
<keyword evidence="3" id="KW-1185">Reference proteome</keyword>
<dbReference type="Proteomes" id="UP001430953">
    <property type="component" value="Unassembled WGS sequence"/>
</dbReference>
<feature type="compositionally biased region" description="Polar residues" evidence="1">
    <location>
        <begin position="1"/>
        <end position="12"/>
    </location>
</feature>
<comment type="caution">
    <text evidence="2">The sequence shown here is derived from an EMBL/GenBank/DDBJ whole genome shotgun (WGS) entry which is preliminary data.</text>
</comment>